<dbReference type="EMBL" id="LXQA010061535">
    <property type="protein sequence ID" value="MCI06342.1"/>
    <property type="molecule type" value="Genomic_DNA"/>
</dbReference>
<organism evidence="1 2">
    <name type="scientific">Trifolium medium</name>
    <dbReference type="NCBI Taxonomy" id="97028"/>
    <lineage>
        <taxon>Eukaryota</taxon>
        <taxon>Viridiplantae</taxon>
        <taxon>Streptophyta</taxon>
        <taxon>Embryophyta</taxon>
        <taxon>Tracheophyta</taxon>
        <taxon>Spermatophyta</taxon>
        <taxon>Magnoliopsida</taxon>
        <taxon>eudicotyledons</taxon>
        <taxon>Gunneridae</taxon>
        <taxon>Pentapetalae</taxon>
        <taxon>rosids</taxon>
        <taxon>fabids</taxon>
        <taxon>Fabales</taxon>
        <taxon>Fabaceae</taxon>
        <taxon>Papilionoideae</taxon>
        <taxon>50 kb inversion clade</taxon>
        <taxon>NPAAA clade</taxon>
        <taxon>Hologalegina</taxon>
        <taxon>IRL clade</taxon>
        <taxon>Trifolieae</taxon>
        <taxon>Trifolium</taxon>
    </lineage>
</organism>
<evidence type="ECO:0000313" key="1">
    <source>
        <dbReference type="EMBL" id="MCI06342.1"/>
    </source>
</evidence>
<feature type="non-terminal residue" evidence="1">
    <location>
        <position position="1"/>
    </location>
</feature>
<protein>
    <submittedName>
        <fullName evidence="1">Uncharacterized protein</fullName>
    </submittedName>
</protein>
<accession>A0A392P3L3</accession>
<proteinExistence type="predicted"/>
<name>A0A392P3L3_9FABA</name>
<dbReference type="Proteomes" id="UP000265520">
    <property type="component" value="Unassembled WGS sequence"/>
</dbReference>
<evidence type="ECO:0000313" key="2">
    <source>
        <dbReference type="Proteomes" id="UP000265520"/>
    </source>
</evidence>
<keyword evidence="2" id="KW-1185">Reference proteome</keyword>
<comment type="caution">
    <text evidence="1">The sequence shown here is derived from an EMBL/GenBank/DDBJ whole genome shotgun (WGS) entry which is preliminary data.</text>
</comment>
<sequence>RLALRLFFTLFHVTRHKEGGRFGLIGFNQPDRFFEDFTDIPEDFLLRFYWVSPIGRGHDHLCTLAPTDDYGWPLDGGDLCSRKFRKYWSKRHFTLPVLDYVNKGELTDNVAASERVLRRYVDSLEMVYVPVPETLLVKG</sequence>
<reference evidence="1 2" key="1">
    <citation type="journal article" date="2018" name="Front. Plant Sci.">
        <title>Red Clover (Trifolium pratense) and Zigzag Clover (T. medium) - A Picture of Genomic Similarities and Differences.</title>
        <authorList>
            <person name="Dluhosova J."/>
            <person name="Istvanek J."/>
            <person name="Nedelnik J."/>
            <person name="Repkova J."/>
        </authorList>
    </citation>
    <scope>NUCLEOTIDE SEQUENCE [LARGE SCALE GENOMIC DNA]</scope>
    <source>
        <strain evidence="2">cv. 10/8</strain>
        <tissue evidence="1">Leaf</tissue>
    </source>
</reference>
<dbReference type="AlphaFoldDB" id="A0A392P3L3"/>
<gene>
    <name evidence="1" type="ORF">A2U01_0027401</name>
</gene>